<feature type="transmembrane region" description="Helical" evidence="5">
    <location>
        <begin position="12"/>
        <end position="31"/>
    </location>
</feature>
<feature type="domain" description="Exostosin GT47" evidence="6">
    <location>
        <begin position="56"/>
        <end position="270"/>
    </location>
</feature>
<name>A0ABD3HRM8_9MARC</name>
<dbReference type="PANTHER" id="PTHR11062:SF48">
    <property type="entry name" value="OJ1485_B09.5 PROTEIN"/>
    <property type="match status" value="1"/>
</dbReference>
<dbReference type="Proteomes" id="UP001633002">
    <property type="component" value="Unassembled WGS sequence"/>
</dbReference>
<evidence type="ECO:0000256" key="2">
    <source>
        <dbReference type="ARBA" id="ARBA00010271"/>
    </source>
</evidence>
<keyword evidence="5" id="KW-0812">Transmembrane</keyword>
<feature type="domain" description="Exostosin GT47" evidence="6">
    <location>
        <begin position="306"/>
        <end position="414"/>
    </location>
</feature>
<evidence type="ECO:0000256" key="1">
    <source>
        <dbReference type="ARBA" id="ARBA00004323"/>
    </source>
</evidence>
<evidence type="ECO:0000313" key="7">
    <source>
        <dbReference type="EMBL" id="KAL3691984.1"/>
    </source>
</evidence>
<protein>
    <recommendedName>
        <fullName evidence="6">Exostosin GT47 domain-containing protein</fullName>
    </recommendedName>
</protein>
<evidence type="ECO:0000256" key="5">
    <source>
        <dbReference type="SAM" id="Phobius"/>
    </source>
</evidence>
<evidence type="ECO:0000259" key="6">
    <source>
        <dbReference type="Pfam" id="PF03016"/>
    </source>
</evidence>
<sequence>MVPKGTSIREFAAWITVAAISVYLIVTIISLETRSSRNCLMWSTPVEATGSELVSPPLKVYMYDFPRKFNLGMLQKNPEVDQDLPWSDDEVPPPWLQRIKKQHSIEYWMMLDLLDSGVGKRGVSQVTRVRDPELADLFFVPFFSSLSFTKYRKPHMIGAGTGRDHVLQGEAFKVVTESPYWKRFGGEDHILPIHHPNAFRFYRELLNASIFIVADFGRAVPEVSSLKKDVVAPYHHVVPTYEDDNPADSFNLRKTLLFFQGGIKRRAVRHFVLHLFPFSGSHTANVGSSRFSAADWLCSVSSYSFFAGFQGGVVRRELAKILQNQTGVHFEDGRPSAISIEQAMVGMRSSKFCLNPAGDTPSSCRLFDSIVNHCVPVVISEKIELPFEDELDYTTFALFYSTEDALKPDRLLSQLRSITQEQWLKMWTKLKEVSHHFEYQFPSKENDAVNMIWKQIHKKVPAIKLKTHRERRLNIAIGGPPRTKKLSHHF</sequence>
<dbReference type="AlphaFoldDB" id="A0ABD3HRM8"/>
<evidence type="ECO:0000256" key="4">
    <source>
        <dbReference type="ARBA" id="ARBA00023034"/>
    </source>
</evidence>
<proteinExistence type="inferred from homology"/>
<dbReference type="GO" id="GO:0000139">
    <property type="term" value="C:Golgi membrane"/>
    <property type="evidence" value="ECO:0007669"/>
    <property type="project" value="UniProtKB-SubCell"/>
</dbReference>
<keyword evidence="8" id="KW-1185">Reference proteome</keyword>
<comment type="caution">
    <text evidence="7">The sequence shown here is derived from an EMBL/GenBank/DDBJ whole genome shotgun (WGS) entry which is preliminary data.</text>
</comment>
<dbReference type="InterPro" id="IPR004263">
    <property type="entry name" value="Exostosin"/>
</dbReference>
<dbReference type="Pfam" id="PF03016">
    <property type="entry name" value="Exostosin_GT47"/>
    <property type="match status" value="2"/>
</dbReference>
<comment type="similarity">
    <text evidence="2">Belongs to the glycosyltransferase 47 family.</text>
</comment>
<reference evidence="7 8" key="1">
    <citation type="submission" date="2024-09" db="EMBL/GenBank/DDBJ databases">
        <title>Chromosome-scale assembly of Riccia sorocarpa.</title>
        <authorList>
            <person name="Paukszto L."/>
        </authorList>
    </citation>
    <scope>NUCLEOTIDE SEQUENCE [LARGE SCALE GENOMIC DNA]</scope>
    <source>
        <strain evidence="7">LP-2024</strain>
        <tissue evidence="7">Aerial parts of the thallus</tissue>
    </source>
</reference>
<keyword evidence="3" id="KW-0735">Signal-anchor</keyword>
<dbReference type="PANTHER" id="PTHR11062">
    <property type="entry name" value="EXOSTOSIN HEPARAN SULFATE GLYCOSYLTRANSFERASE -RELATED"/>
    <property type="match status" value="1"/>
</dbReference>
<keyword evidence="4" id="KW-0333">Golgi apparatus</keyword>
<dbReference type="InterPro" id="IPR040911">
    <property type="entry name" value="Exostosin_GT47"/>
</dbReference>
<gene>
    <name evidence="7" type="ORF">R1sor_005635</name>
</gene>
<keyword evidence="5" id="KW-1133">Transmembrane helix</keyword>
<evidence type="ECO:0000313" key="8">
    <source>
        <dbReference type="Proteomes" id="UP001633002"/>
    </source>
</evidence>
<evidence type="ECO:0000256" key="3">
    <source>
        <dbReference type="ARBA" id="ARBA00022968"/>
    </source>
</evidence>
<accession>A0ABD3HRM8</accession>
<comment type="subcellular location">
    <subcellularLocation>
        <location evidence="1">Golgi apparatus membrane</location>
        <topology evidence="1">Single-pass type II membrane protein</topology>
    </subcellularLocation>
</comment>
<keyword evidence="5" id="KW-0472">Membrane</keyword>
<dbReference type="EMBL" id="JBJQOH010000003">
    <property type="protein sequence ID" value="KAL3691984.1"/>
    <property type="molecule type" value="Genomic_DNA"/>
</dbReference>
<organism evidence="7 8">
    <name type="scientific">Riccia sorocarpa</name>
    <dbReference type="NCBI Taxonomy" id="122646"/>
    <lineage>
        <taxon>Eukaryota</taxon>
        <taxon>Viridiplantae</taxon>
        <taxon>Streptophyta</taxon>
        <taxon>Embryophyta</taxon>
        <taxon>Marchantiophyta</taxon>
        <taxon>Marchantiopsida</taxon>
        <taxon>Marchantiidae</taxon>
        <taxon>Marchantiales</taxon>
        <taxon>Ricciaceae</taxon>
        <taxon>Riccia</taxon>
    </lineage>
</organism>